<gene>
    <name evidence="1" type="ORF">BEP19_04240</name>
</gene>
<accession>A0A419SM33</accession>
<protein>
    <submittedName>
        <fullName evidence="1">Uncharacterized protein</fullName>
    </submittedName>
</protein>
<keyword evidence="2" id="KW-1185">Reference proteome</keyword>
<dbReference type="RefSeq" id="WP_120188860.1">
    <property type="nucleotide sequence ID" value="NZ_MCHY01000007.1"/>
</dbReference>
<reference evidence="1 2" key="1">
    <citation type="submission" date="2016-08" db="EMBL/GenBank/DDBJ databases">
        <title>Novel Firmicute Genomes.</title>
        <authorList>
            <person name="Poppleton D.I."/>
            <person name="Gribaldo S."/>
        </authorList>
    </citation>
    <scope>NUCLEOTIDE SEQUENCE [LARGE SCALE GENOMIC DNA]</scope>
    <source>
        <strain evidence="1 2">RAOx-1</strain>
    </source>
</reference>
<evidence type="ECO:0000313" key="2">
    <source>
        <dbReference type="Proteomes" id="UP000284219"/>
    </source>
</evidence>
<evidence type="ECO:0000313" key="1">
    <source>
        <dbReference type="EMBL" id="RKD25042.1"/>
    </source>
</evidence>
<organism evidence="1 2">
    <name type="scientific">Ammoniphilus oxalaticus</name>
    <dbReference type="NCBI Taxonomy" id="66863"/>
    <lineage>
        <taxon>Bacteria</taxon>
        <taxon>Bacillati</taxon>
        <taxon>Bacillota</taxon>
        <taxon>Bacilli</taxon>
        <taxon>Bacillales</taxon>
        <taxon>Paenibacillaceae</taxon>
        <taxon>Aneurinibacillus group</taxon>
        <taxon>Ammoniphilus</taxon>
    </lineage>
</organism>
<dbReference type="OrthoDB" id="5519656at2"/>
<dbReference type="EMBL" id="MCHY01000007">
    <property type="protein sequence ID" value="RKD25042.1"/>
    <property type="molecule type" value="Genomic_DNA"/>
</dbReference>
<dbReference type="SUPFAM" id="SSF56784">
    <property type="entry name" value="HAD-like"/>
    <property type="match status" value="1"/>
</dbReference>
<sequence>MKVIFLDFDGVMITGNVIGQGKFDSECVRNLQEILKQTNAKIVVSSTYRQMGLTMLRDLFTRNGIPSDVLIGVTPITRGPRGEEIQQYLEEAELDPATQIEKFVIIDDYDNMGKVRPYLVQTNRDTGLDETARDRAIEMLSS</sequence>
<dbReference type="InterPro" id="IPR036412">
    <property type="entry name" value="HAD-like_sf"/>
</dbReference>
<dbReference type="AlphaFoldDB" id="A0A419SM33"/>
<dbReference type="Pfam" id="PF18143">
    <property type="entry name" value="HAD_SAK_2"/>
    <property type="match status" value="1"/>
</dbReference>
<comment type="caution">
    <text evidence="1">The sequence shown here is derived from an EMBL/GenBank/DDBJ whole genome shotgun (WGS) entry which is preliminary data.</text>
</comment>
<dbReference type="Proteomes" id="UP000284219">
    <property type="component" value="Unassembled WGS sequence"/>
</dbReference>
<proteinExistence type="predicted"/>
<name>A0A419SM33_9BACL</name>